<proteinExistence type="predicted"/>
<name>A0A0H5PWQ7_9ZZZZ</name>
<accession>A0A0H5PWQ7</accession>
<reference evidence="1" key="2">
    <citation type="submission" date="2015-07" db="EMBL/GenBank/DDBJ databases">
        <title>Plasmids, circular viruses and viroids from rat gut.</title>
        <authorList>
            <person name="Jorgensen T.J."/>
            <person name="Hansen M.A."/>
            <person name="Xu Z."/>
            <person name="Tabak M.A."/>
            <person name="Sorensen S.J."/>
            <person name="Hansen L.H."/>
        </authorList>
    </citation>
    <scope>NUCLEOTIDE SEQUENCE</scope>
    <source>
        <strain evidence="1">RGFK0011</strain>
    </source>
</reference>
<organism evidence="1">
    <name type="scientific">uncultured prokaryote</name>
    <dbReference type="NCBI Taxonomy" id="198431"/>
    <lineage>
        <taxon>unclassified sequences</taxon>
        <taxon>environmental samples</taxon>
    </lineage>
</organism>
<reference evidence="1" key="1">
    <citation type="submission" date="2015-06" db="EMBL/GenBank/DDBJ databases">
        <authorList>
            <person name="Joergensen T."/>
        </authorList>
    </citation>
    <scope>NUCLEOTIDE SEQUENCE</scope>
    <source>
        <strain evidence="1">RGFK0011</strain>
    </source>
</reference>
<dbReference type="AlphaFoldDB" id="A0A0H5PWQ7"/>
<evidence type="ECO:0000313" key="1">
    <source>
        <dbReference type="EMBL" id="CRY93619.1"/>
    </source>
</evidence>
<dbReference type="EMBL" id="LN852707">
    <property type="protein sequence ID" value="CRY93619.1"/>
    <property type="molecule type" value="Genomic_DNA"/>
</dbReference>
<protein>
    <submittedName>
        <fullName evidence="1">Uncharacterized protein</fullName>
    </submittedName>
</protein>
<sequence length="71" mass="8235">MVDKVTATQDGLFLGLVVHYSENGPIRFARVELEDDVLDWQAMQNLTAYLARQVNRHLDREADLEQETLFE</sequence>